<dbReference type="CDD" id="cd00472">
    <property type="entry name" value="Ribosomal_L24e_L24"/>
    <property type="match status" value="1"/>
</dbReference>
<dbReference type="GO" id="GO:0005840">
    <property type="term" value="C:ribosome"/>
    <property type="evidence" value="ECO:0007669"/>
    <property type="project" value="UniProtKB-KW"/>
</dbReference>
<dbReference type="InterPro" id="IPR023442">
    <property type="entry name" value="Ribosomal_eL24_CS"/>
</dbReference>
<evidence type="ECO:0000256" key="6">
    <source>
        <dbReference type="SAM" id="MobiDB-lite"/>
    </source>
</evidence>
<dbReference type="NCBIfam" id="NF034186">
    <property type="entry name" value="PRK14891.1-1"/>
    <property type="match status" value="1"/>
</dbReference>
<dbReference type="Gene3D" id="2.30.170.20">
    <property type="entry name" value="Ribosomal protein L24e"/>
    <property type="match status" value="1"/>
</dbReference>
<evidence type="ECO:0000313" key="10">
    <source>
        <dbReference type="Proteomes" id="UP000716004"/>
    </source>
</evidence>
<dbReference type="SMART" id="SM00746">
    <property type="entry name" value="TRASH"/>
    <property type="match status" value="1"/>
</dbReference>
<dbReference type="InterPro" id="IPR055345">
    <property type="entry name" value="Ribosomal_eL24-rel_arc"/>
</dbReference>
<keyword evidence="2" id="KW-0862">Zinc</keyword>
<evidence type="ECO:0000256" key="4">
    <source>
        <dbReference type="ARBA" id="ARBA00023274"/>
    </source>
</evidence>
<evidence type="ECO:0000259" key="7">
    <source>
        <dbReference type="SMART" id="SM00746"/>
    </source>
</evidence>
<dbReference type="AlphaFoldDB" id="A0A8J7YJY8"/>
<dbReference type="InterPro" id="IPR000988">
    <property type="entry name" value="Ribosomal_eL24-rel_N"/>
</dbReference>
<dbReference type="InterPro" id="IPR038630">
    <property type="entry name" value="L24e/L24_sf"/>
</dbReference>
<name>A0A8J7YJY8_9ARCH</name>
<feature type="region of interest" description="Disordered" evidence="6">
    <location>
        <begin position="52"/>
        <end position="131"/>
    </location>
</feature>
<dbReference type="Pfam" id="PF01246">
    <property type="entry name" value="Ribosomal_L24e"/>
    <property type="match status" value="1"/>
</dbReference>
<sequence>MERRSCNFCGKDIEPGSGRMYIRTDGTVFHFDRHKCYTNFIKLKRIPRETKWSTLSSSASRWKDRPRKKSESGQRRYVPKDLASKLRKEQGAREEEAKPHEEETGEESAKENDGTAGSAEGQSSADENKGQ</sequence>
<dbReference type="InterPro" id="IPR011017">
    <property type="entry name" value="TRASH_dom"/>
</dbReference>
<feature type="domain" description="TRASH" evidence="7">
    <location>
        <begin position="6"/>
        <end position="44"/>
    </location>
</feature>
<evidence type="ECO:0000313" key="9">
    <source>
        <dbReference type="EMBL" id="MBX8643971.1"/>
    </source>
</evidence>
<comment type="caution">
    <text evidence="8">The sequence shown here is derived from an EMBL/GenBank/DDBJ whole genome shotgun (WGS) entry which is preliminary data.</text>
</comment>
<keyword evidence="4" id="KW-0687">Ribonucleoprotein</keyword>
<evidence type="ECO:0000256" key="2">
    <source>
        <dbReference type="ARBA" id="ARBA00022771"/>
    </source>
</evidence>
<keyword evidence="2" id="KW-0479">Metal-binding</keyword>
<reference evidence="8" key="1">
    <citation type="submission" date="2021-04" db="EMBL/GenBank/DDBJ databases">
        <title>Genomic insights into ecological role and evolution of a novel Thermoplasmata order Candidatus Sysuiplasmatales.</title>
        <authorList>
            <person name="Yuan Y."/>
        </authorList>
    </citation>
    <scope>NUCLEOTIDE SEQUENCE</scope>
    <source>
        <strain evidence="9">TUT19-bin139</strain>
        <strain evidence="8">YP2-bin.285</strain>
    </source>
</reference>
<evidence type="ECO:0000256" key="5">
    <source>
        <dbReference type="ARBA" id="ARBA00035507"/>
    </source>
</evidence>
<dbReference type="EMBL" id="JAHEAC010000031">
    <property type="protein sequence ID" value="MBX8643971.1"/>
    <property type="molecule type" value="Genomic_DNA"/>
</dbReference>
<dbReference type="Proteomes" id="UP000716004">
    <property type="component" value="Unassembled WGS sequence"/>
</dbReference>
<feature type="compositionally biased region" description="Basic and acidic residues" evidence="6">
    <location>
        <begin position="69"/>
        <end position="113"/>
    </location>
</feature>
<comment type="similarity">
    <text evidence="1">Belongs to the eukaryotic ribosomal protein eL24 family.</text>
</comment>
<evidence type="ECO:0000256" key="1">
    <source>
        <dbReference type="ARBA" id="ARBA00005647"/>
    </source>
</evidence>
<gene>
    <name evidence="8" type="ORF">J9259_03685</name>
    <name evidence="9" type="ORF">KIY12_04520</name>
</gene>
<accession>A0A8J7YJY8</accession>
<dbReference type="SUPFAM" id="SSF57716">
    <property type="entry name" value="Glucocorticoid receptor-like (DNA-binding domain)"/>
    <property type="match status" value="1"/>
</dbReference>
<dbReference type="Proteomes" id="UP000750197">
    <property type="component" value="Unassembled WGS sequence"/>
</dbReference>
<dbReference type="GO" id="GO:1990904">
    <property type="term" value="C:ribonucleoprotein complex"/>
    <property type="evidence" value="ECO:0007669"/>
    <property type="project" value="UniProtKB-KW"/>
</dbReference>
<protein>
    <recommendedName>
        <fullName evidence="5">50S ribosomal protein L24e</fullName>
    </recommendedName>
</protein>
<dbReference type="GO" id="GO:0003735">
    <property type="term" value="F:structural constituent of ribosome"/>
    <property type="evidence" value="ECO:0007669"/>
    <property type="project" value="InterPro"/>
</dbReference>
<evidence type="ECO:0000256" key="3">
    <source>
        <dbReference type="ARBA" id="ARBA00022980"/>
    </source>
</evidence>
<dbReference type="EMBL" id="JAGVSJ010000006">
    <property type="protein sequence ID" value="MBX8631609.1"/>
    <property type="molecule type" value="Genomic_DNA"/>
</dbReference>
<keyword evidence="2" id="KW-0863">Zinc-finger</keyword>
<evidence type="ECO:0000313" key="8">
    <source>
        <dbReference type="EMBL" id="MBX8631609.1"/>
    </source>
</evidence>
<dbReference type="GO" id="GO:0008270">
    <property type="term" value="F:zinc ion binding"/>
    <property type="evidence" value="ECO:0007669"/>
    <property type="project" value="UniProtKB-KW"/>
</dbReference>
<organism evidence="8 10">
    <name type="scientific">Candidatus Sysuiplasma superficiale</name>
    <dbReference type="NCBI Taxonomy" id="2823368"/>
    <lineage>
        <taxon>Archaea</taxon>
        <taxon>Methanobacteriati</taxon>
        <taxon>Thermoplasmatota</taxon>
        <taxon>Thermoplasmata</taxon>
        <taxon>Candidatus Sysuiplasmatales</taxon>
        <taxon>Candidatus Sysuiplasmataceae</taxon>
        <taxon>Candidatus Sysuiplasma</taxon>
    </lineage>
</organism>
<keyword evidence="3" id="KW-0689">Ribosomal protein</keyword>
<proteinExistence type="inferred from homology"/>
<dbReference type="PROSITE" id="PS01073">
    <property type="entry name" value="RIBOSOMAL_L24E"/>
    <property type="match status" value="1"/>
</dbReference>